<feature type="compositionally biased region" description="Basic and acidic residues" evidence="14">
    <location>
        <begin position="259"/>
        <end position="268"/>
    </location>
</feature>
<feature type="compositionally biased region" description="Acidic residues" evidence="14">
    <location>
        <begin position="724"/>
        <end position="733"/>
    </location>
</feature>
<feature type="compositionally biased region" description="Low complexity" evidence="14">
    <location>
        <begin position="878"/>
        <end position="887"/>
    </location>
</feature>
<feature type="compositionally biased region" description="Basic and acidic residues" evidence="14">
    <location>
        <begin position="1075"/>
        <end position="1089"/>
    </location>
</feature>
<evidence type="ECO:0000259" key="15">
    <source>
        <dbReference type="PROSITE" id="PS50006"/>
    </source>
</evidence>
<dbReference type="SUPFAM" id="SSF49879">
    <property type="entry name" value="SMAD/FHA domain"/>
    <property type="match status" value="1"/>
</dbReference>
<dbReference type="InterPro" id="IPR000253">
    <property type="entry name" value="FHA_dom"/>
</dbReference>
<dbReference type="PANTHER" id="PTHR23196">
    <property type="entry name" value="PAX TRANSCRIPTION ACTIVATION DOMAIN INTERACTING PROTEIN"/>
    <property type="match status" value="1"/>
</dbReference>
<dbReference type="CDD" id="cd22665">
    <property type="entry name" value="FHA_MDC1"/>
    <property type="match status" value="1"/>
</dbReference>
<dbReference type="Proteomes" id="UP001190640">
    <property type="component" value="Chromosome 4"/>
</dbReference>
<dbReference type="Pfam" id="PF16770">
    <property type="entry name" value="RTT107_BRCT_5"/>
    <property type="match status" value="1"/>
</dbReference>
<organism evidence="17 18">
    <name type="scientific">Eublepharis macularius</name>
    <name type="common">Leopard gecko</name>
    <name type="synonym">Cyrtodactylus macularius</name>
    <dbReference type="NCBI Taxonomy" id="481883"/>
    <lineage>
        <taxon>Eukaryota</taxon>
        <taxon>Metazoa</taxon>
        <taxon>Chordata</taxon>
        <taxon>Craniata</taxon>
        <taxon>Vertebrata</taxon>
        <taxon>Euteleostomi</taxon>
        <taxon>Lepidosauria</taxon>
        <taxon>Squamata</taxon>
        <taxon>Bifurcata</taxon>
        <taxon>Gekkota</taxon>
        <taxon>Eublepharidae</taxon>
        <taxon>Eublepharinae</taxon>
        <taxon>Eublepharis</taxon>
    </lineage>
</organism>
<evidence type="ECO:0000256" key="1">
    <source>
        <dbReference type="ARBA" id="ARBA00004123"/>
    </source>
</evidence>
<dbReference type="InterPro" id="IPR051579">
    <property type="entry name" value="DDR_Transcriptional_Reg"/>
</dbReference>
<name>A0AA97J999_EUBMA</name>
<keyword evidence="12" id="KW-0539">Nucleus</keyword>
<dbReference type="PROSITE" id="PS50172">
    <property type="entry name" value="BRCT"/>
    <property type="match status" value="1"/>
</dbReference>
<dbReference type="RefSeq" id="XP_054833186.1">
    <property type="nucleotide sequence ID" value="XM_054977211.1"/>
</dbReference>
<dbReference type="Pfam" id="PF00498">
    <property type="entry name" value="FHA"/>
    <property type="match status" value="1"/>
</dbReference>
<proteinExistence type="predicted"/>
<feature type="compositionally biased region" description="Polar residues" evidence="14">
    <location>
        <begin position="1425"/>
        <end position="1435"/>
    </location>
</feature>
<comment type="subcellular location">
    <subcellularLocation>
        <location evidence="2">Chromosome</location>
    </subcellularLocation>
    <subcellularLocation>
        <location evidence="1">Nucleus</location>
    </subcellularLocation>
</comment>
<dbReference type="GO" id="GO:0005694">
    <property type="term" value="C:chromosome"/>
    <property type="evidence" value="ECO:0007669"/>
    <property type="project" value="UniProtKB-SubCell"/>
</dbReference>
<feature type="compositionally biased region" description="Basic and acidic residues" evidence="14">
    <location>
        <begin position="619"/>
        <end position="629"/>
    </location>
</feature>
<keyword evidence="8" id="KW-0227">DNA damage</keyword>
<feature type="domain" description="BRCT" evidence="16">
    <location>
        <begin position="1228"/>
        <end position="1306"/>
    </location>
</feature>
<feature type="compositionally biased region" description="Polar residues" evidence="14">
    <location>
        <begin position="597"/>
        <end position="609"/>
    </location>
</feature>
<dbReference type="Gene3D" id="3.40.50.10190">
    <property type="entry name" value="BRCT domain"/>
    <property type="match status" value="2"/>
</dbReference>
<keyword evidence="10" id="KW-0007">Acetylation</keyword>
<feature type="region of interest" description="Disordered" evidence="14">
    <location>
        <begin position="867"/>
        <end position="1223"/>
    </location>
</feature>
<evidence type="ECO:0000256" key="11">
    <source>
        <dbReference type="ARBA" id="ARBA00023204"/>
    </source>
</evidence>
<dbReference type="KEGG" id="emc:129328263"/>
<dbReference type="PANTHER" id="PTHR23196:SF34">
    <property type="entry name" value="MEDIATOR OF DNA DAMAGE CHECKPOINT PROTEIN 1"/>
    <property type="match status" value="1"/>
</dbReference>
<evidence type="ECO:0000256" key="13">
    <source>
        <dbReference type="ARBA" id="ARBA00023306"/>
    </source>
</evidence>
<evidence type="ECO:0000256" key="14">
    <source>
        <dbReference type="SAM" id="MobiDB-lite"/>
    </source>
</evidence>
<feature type="compositionally biased region" description="Basic and acidic residues" evidence="14">
    <location>
        <begin position="916"/>
        <end position="925"/>
    </location>
</feature>
<dbReference type="GeneID" id="129328263"/>
<dbReference type="PROSITE" id="PS50006">
    <property type="entry name" value="FHA_DOMAIN"/>
    <property type="match status" value="1"/>
</dbReference>
<accession>A0AA97J999</accession>
<feature type="compositionally biased region" description="Polar residues" evidence="14">
    <location>
        <begin position="755"/>
        <end position="768"/>
    </location>
</feature>
<feature type="compositionally biased region" description="Acidic residues" evidence="14">
    <location>
        <begin position="742"/>
        <end position="751"/>
    </location>
</feature>
<dbReference type="SMART" id="SM00292">
    <property type="entry name" value="BRCT"/>
    <property type="match status" value="2"/>
</dbReference>
<dbReference type="GO" id="GO:0005634">
    <property type="term" value="C:nucleus"/>
    <property type="evidence" value="ECO:0007669"/>
    <property type="project" value="UniProtKB-SubCell"/>
</dbReference>
<feature type="compositionally biased region" description="Low complexity" evidence="14">
    <location>
        <begin position="927"/>
        <end position="937"/>
    </location>
</feature>
<dbReference type="GO" id="GO:0006281">
    <property type="term" value="P:DNA repair"/>
    <property type="evidence" value="ECO:0007669"/>
    <property type="project" value="UniProtKB-KW"/>
</dbReference>
<dbReference type="Gene3D" id="2.60.200.20">
    <property type="match status" value="1"/>
</dbReference>
<feature type="compositionally biased region" description="Basic and acidic residues" evidence="14">
    <location>
        <begin position="494"/>
        <end position="510"/>
    </location>
</feature>
<evidence type="ECO:0000256" key="4">
    <source>
        <dbReference type="ARBA" id="ARBA00022454"/>
    </source>
</evidence>
<evidence type="ECO:0000256" key="7">
    <source>
        <dbReference type="ARBA" id="ARBA00022737"/>
    </source>
</evidence>
<feature type="region of interest" description="Disordered" evidence="14">
    <location>
        <begin position="1"/>
        <end position="38"/>
    </location>
</feature>
<feature type="compositionally biased region" description="Low complexity" evidence="14">
    <location>
        <begin position="956"/>
        <end position="968"/>
    </location>
</feature>
<evidence type="ECO:0000256" key="5">
    <source>
        <dbReference type="ARBA" id="ARBA00022499"/>
    </source>
</evidence>
<keyword evidence="9" id="KW-0832">Ubl conjugation</keyword>
<feature type="compositionally biased region" description="Acidic residues" evidence="14">
    <location>
        <begin position="455"/>
        <end position="468"/>
    </location>
</feature>
<evidence type="ECO:0000313" key="17">
    <source>
        <dbReference type="Proteomes" id="UP001190640"/>
    </source>
</evidence>
<dbReference type="InterPro" id="IPR008984">
    <property type="entry name" value="SMAD_FHA_dom_sf"/>
</dbReference>
<dbReference type="Pfam" id="PF16589">
    <property type="entry name" value="BRCT_2"/>
    <property type="match status" value="1"/>
</dbReference>
<dbReference type="CDD" id="cd17744">
    <property type="entry name" value="BRCT_MDC1_rpt1"/>
    <property type="match status" value="1"/>
</dbReference>
<reference evidence="18" key="1">
    <citation type="submission" date="2025-08" db="UniProtKB">
        <authorList>
            <consortium name="RefSeq"/>
        </authorList>
    </citation>
    <scope>IDENTIFICATION</scope>
    <source>
        <tissue evidence="18">Blood</tissue>
    </source>
</reference>
<keyword evidence="11" id="KW-0234">DNA repair</keyword>
<keyword evidence="4" id="KW-0158">Chromosome</keyword>
<evidence type="ECO:0000256" key="9">
    <source>
        <dbReference type="ARBA" id="ARBA00022843"/>
    </source>
</evidence>
<feature type="compositionally biased region" description="Polar residues" evidence="14">
    <location>
        <begin position="1190"/>
        <end position="1199"/>
    </location>
</feature>
<evidence type="ECO:0000256" key="12">
    <source>
        <dbReference type="ARBA" id="ARBA00023242"/>
    </source>
</evidence>
<feature type="compositionally biased region" description="Acidic residues" evidence="14">
    <location>
        <begin position="478"/>
        <end position="488"/>
    </location>
</feature>
<evidence type="ECO:0000256" key="3">
    <source>
        <dbReference type="ARBA" id="ARBA00015014"/>
    </source>
</evidence>
<keyword evidence="13" id="KW-0131">Cell cycle</keyword>
<feature type="compositionally biased region" description="Basic and acidic residues" evidence="14">
    <location>
        <begin position="981"/>
        <end position="1005"/>
    </location>
</feature>
<evidence type="ECO:0000313" key="18">
    <source>
        <dbReference type="RefSeq" id="XP_054833186.1"/>
    </source>
</evidence>
<evidence type="ECO:0000256" key="2">
    <source>
        <dbReference type="ARBA" id="ARBA00004286"/>
    </source>
</evidence>
<feature type="region of interest" description="Disordered" evidence="14">
    <location>
        <begin position="1422"/>
        <end position="1457"/>
    </location>
</feature>
<dbReference type="CDD" id="cd18441">
    <property type="entry name" value="BRCT_MDC1_rpt2"/>
    <property type="match status" value="1"/>
</dbReference>
<evidence type="ECO:0000256" key="8">
    <source>
        <dbReference type="ARBA" id="ARBA00022763"/>
    </source>
</evidence>
<keyword evidence="6" id="KW-0597">Phosphoprotein</keyword>
<keyword evidence="17" id="KW-1185">Reference proteome</keyword>
<protein>
    <recommendedName>
        <fullName evidence="3">Mediator of DNA damage checkpoint protein 1</fullName>
    </recommendedName>
</protein>
<evidence type="ECO:0000256" key="10">
    <source>
        <dbReference type="ARBA" id="ARBA00022990"/>
    </source>
</evidence>
<keyword evidence="5" id="KW-1017">Isopeptide bond</keyword>
<feature type="compositionally biased region" description="Basic and acidic residues" evidence="14">
    <location>
        <begin position="769"/>
        <end position="783"/>
    </location>
</feature>
<dbReference type="InterPro" id="IPR001357">
    <property type="entry name" value="BRCT_dom"/>
</dbReference>
<feature type="compositionally biased region" description="Basic and acidic residues" evidence="14">
    <location>
        <begin position="535"/>
        <end position="548"/>
    </location>
</feature>
<evidence type="ECO:0000256" key="6">
    <source>
        <dbReference type="ARBA" id="ARBA00022553"/>
    </source>
</evidence>
<keyword evidence="7" id="KW-0677">Repeat</keyword>
<feature type="domain" description="FHA" evidence="15">
    <location>
        <begin position="59"/>
        <end position="110"/>
    </location>
</feature>
<feature type="compositionally biased region" description="Basic and acidic residues" evidence="14">
    <location>
        <begin position="945"/>
        <end position="954"/>
    </location>
</feature>
<feature type="compositionally biased region" description="Acidic residues" evidence="14">
    <location>
        <begin position="17"/>
        <end position="28"/>
    </location>
</feature>
<evidence type="ECO:0000259" key="16">
    <source>
        <dbReference type="PROSITE" id="PS50172"/>
    </source>
</evidence>
<dbReference type="InterPro" id="IPR036420">
    <property type="entry name" value="BRCT_dom_sf"/>
</dbReference>
<feature type="compositionally biased region" description="Basic and acidic residues" evidence="14">
    <location>
        <begin position="424"/>
        <end position="454"/>
    </location>
</feature>
<dbReference type="SUPFAM" id="SSF52113">
    <property type="entry name" value="BRCT domain"/>
    <property type="match status" value="1"/>
</dbReference>
<sequence>MENSKRNRMDQTQLLDWDTETDPEDPSDSGENPTPVGRLHLLSSKYGPEKDFWIYPGKNVIGRLENCQICLPASSVSKAHAVIEVPSPDGPHLLYDQKSMNGTRRQRMVLIPHVRYSLQDGDTLLFGDVGCQYFLLVPEGAPESPNDSWEVPPTQTSTDANALVIEETPAPGRKMRFRGLLVQDSGREEEDEEVVNGVGKILHLPRDDGSGSLIKPGARGHCSLASSMFFSPSATVVPESDDESGEPSESGPPCPSLRLRHDSDEAEPRSLVNGAVTPVNQERHLLQPGNAEVKTLPDCGGQPVVKDQDASTHPSVTDFHLDSDTDMEDEDGVGTASERPTVKDDLALELGSDTDADEPLVVDPDVGSSDNRQLANAVDSDTDIEEAEEKPGIMGLKAHQVTESGDSDTDAEGAIGNPGAASPESREPRLQRKDSCKGEEKADGDAEGHRPHEEADSDTDVEAVEDPDVGLKIQPPTENEDGDTDVEEPPLGVENREGTLKGHEASRDCDTGVEGAESEADKLGGAHPHSPLPVRNKDCDADVEEIKGIRLQGNSDMAERAKEVKNTSGEADGEQSAGSDRMEPTVNPEAAEELTSVPANQHPLTLSVESDTDAEEAAENPRESSKQNHEAASNGPSGGNGGSRFVNQGVGSREDGDSDTDVEATPPSPKTHDSDTDAEEATAASPGKPLEEQATQLVPVRPTVHGDETASSGTELKLCRDPSKEDEDTDAEGNESQPGDESNTDNEDDSDLAIQATQCYLPTVTSSPKVEKARDTAAADSRRALEEEATQAFVFRAPLGLAKFQPGKTCSSPVKDDDPDIYMLEATQPFCKGPATLAEEPTQAFITEQEEDTELFVQCPLEGEDFSKQATQPFVPISSSSGQQDSSVPRDTTQPHSIEVSCPEPSSQPAGGTAAEELHKEDEIQTVRSVQVSPSVSGQPLAPPEVEKASRSKEQACAAFPEAEVAAELSQPQGGAGRIEGGPERRHSELAAGARDAEQLPEHATEQPSKPVAFVSERRRSLRSSAVPSPSPLPERRSSRLRGQVGSADTNSSSEPVAPLARFRGRQQLRGPTQDMKKEEEPRAEEASLRKTPSKGESAVTAWQGRLRRTQQGSQSATKPEKELAAAASSPATKEPVRARKRRAPTAEPVEDDQQPERRQTRSSRQSGGTSVMTPSPKDSGKRTKVGQEPAQSTPSSGKRSQHPSTERKPVATTRNRSHSSAASAIPAPKVLFTGVIDEEGEHVVTELGGSLAGSVFDCTHLVTDRVRRTVKFLCALARGVPIVTLDWLEKSRRNSFFLAPSSFLVRDPEQEKTFQFSLAASLQKARQKGGLLQGYELHVTPSVKPEPEHMRDIIKCSGGTFLPRMPRAYKDKRVVISCTEDLPRCKPAQDAGVPIANSEFILTGILQQKADLDAHRLDGVGASSLDSPTASITRASKRRAVAPTAPAPPNTAKRRR</sequence>
<dbReference type="CTD" id="9656"/>
<feature type="region of interest" description="Disordered" evidence="14">
    <location>
        <begin position="234"/>
        <end position="783"/>
    </location>
</feature>
<gene>
    <name evidence="18" type="primary">MDC1</name>
</gene>